<dbReference type="PRINTS" id="PR00475">
    <property type="entry name" value="HEXOKINASE"/>
</dbReference>
<dbReference type="SUPFAM" id="SSF48726">
    <property type="entry name" value="Immunoglobulin"/>
    <property type="match status" value="1"/>
</dbReference>
<dbReference type="EC" id="2.7.1.1" evidence="4"/>
<comment type="caution">
    <text evidence="16">The sequence shown here is derived from an EMBL/GenBank/DDBJ whole genome shotgun (WGS) entry which is preliminary data.</text>
</comment>
<evidence type="ECO:0000313" key="16">
    <source>
        <dbReference type="EMBL" id="KAK7106168.1"/>
    </source>
</evidence>
<dbReference type="SUPFAM" id="SSF53067">
    <property type="entry name" value="Actin-like ATPase domain"/>
    <property type="match status" value="2"/>
</dbReference>
<name>A0AAN9BJ57_9CAEN</name>
<dbReference type="GO" id="GO:0005739">
    <property type="term" value="C:mitochondrion"/>
    <property type="evidence" value="ECO:0007669"/>
    <property type="project" value="TreeGrafter"/>
</dbReference>
<evidence type="ECO:0000256" key="11">
    <source>
        <dbReference type="ARBA" id="ARBA00047905"/>
    </source>
</evidence>
<reference evidence="16 17" key="1">
    <citation type="submission" date="2024-02" db="EMBL/GenBank/DDBJ databases">
        <title>Chromosome-scale genome assembly of the rough periwinkle Littorina saxatilis.</title>
        <authorList>
            <person name="De Jode A."/>
            <person name="Faria R."/>
            <person name="Formenti G."/>
            <person name="Sims Y."/>
            <person name="Smith T.P."/>
            <person name="Tracey A."/>
            <person name="Wood J.M.D."/>
            <person name="Zagrodzka Z.B."/>
            <person name="Johannesson K."/>
            <person name="Butlin R.K."/>
            <person name="Leder E.H."/>
        </authorList>
    </citation>
    <scope>NUCLEOTIDE SEQUENCE [LARGE SCALE GENOMIC DNA]</scope>
    <source>
        <strain evidence="16">Snail1</strain>
        <tissue evidence="16">Muscle</tissue>
    </source>
</reference>
<sequence>MHTAFPLLLQLLLIAIVGHCSEEPKTPITCDAGTYYVGESASVTCNFNLDMSKEGHAIIVEWYPKNATTKIIGKEVFECKKKEPNQTRHCDPKVNEYTFNGVINDRLKLDIPSVSENIAGMYTCFILPATGTDPHVCTLTVQAGTRPTDKKDETDESNTLWLVVLLIIPAVGVVLVLTVLRFRRKRKQNVQMDPLVMQPLIPGVGWQTALPANLPKKMIEELVKDFKLSTADCQRVMELLSQAMDADSADDTHPSVKMRPVYIRCLPEDIRDAAFLVVDFGSANLKIHLVKIQNKGHESGVRSEHYTIPTSIRLGTDTQLFEFIGDCIKKFVELHNLSDKRYRVGFVFSFPCEHKNDLTKARLIKWTKEFNCRGVEDRDPGELLQKVLVEISKPDQLDVKTIVNDAMGSLIYGDRDATRCKMAVTLANGFHACCMQATPSSEEENVNMVIMKTELGALGGNKSMYTSNTKSDTDDCLKLFRTEYDIALDKYSINRGEQILEKMVSIMYLGEIVRLVLVKLTEKRLLFKSADHKSSDLHKRDCLNADHVSLIESDMSQDHFLTTFVLDKLQIKNCSDGDCRIVRYVCGVVSERAAHLAAAGLATLINRIGQPDITIAVDGPSLNIYHPHYHQHMHAKTKELVLPDLNFKIVSSHEGGARGAALQAAAVTHKQKRDKDKGNIHKVM</sequence>
<keyword evidence="14" id="KW-0732">Signal</keyword>
<dbReference type="Proteomes" id="UP001374579">
    <property type="component" value="Unassembled WGS sequence"/>
</dbReference>
<keyword evidence="13" id="KW-0472">Membrane</keyword>
<feature type="signal peptide" evidence="14">
    <location>
        <begin position="1"/>
        <end position="20"/>
    </location>
</feature>
<comment type="similarity">
    <text evidence="3">Belongs to the hexokinase family.</text>
</comment>
<organism evidence="16 17">
    <name type="scientific">Littorina saxatilis</name>
    <dbReference type="NCBI Taxonomy" id="31220"/>
    <lineage>
        <taxon>Eukaryota</taxon>
        <taxon>Metazoa</taxon>
        <taxon>Spiralia</taxon>
        <taxon>Lophotrochozoa</taxon>
        <taxon>Mollusca</taxon>
        <taxon>Gastropoda</taxon>
        <taxon>Caenogastropoda</taxon>
        <taxon>Littorinimorpha</taxon>
        <taxon>Littorinoidea</taxon>
        <taxon>Littorinidae</taxon>
        <taxon>Littorina</taxon>
    </lineage>
</organism>
<keyword evidence="6" id="KW-0547">Nucleotide-binding</keyword>
<dbReference type="InterPro" id="IPR013783">
    <property type="entry name" value="Ig-like_fold"/>
</dbReference>
<dbReference type="GO" id="GO:0004340">
    <property type="term" value="F:glucokinase activity"/>
    <property type="evidence" value="ECO:0007669"/>
    <property type="project" value="TreeGrafter"/>
</dbReference>
<evidence type="ECO:0000256" key="4">
    <source>
        <dbReference type="ARBA" id="ARBA00012324"/>
    </source>
</evidence>
<dbReference type="PANTHER" id="PTHR19443:SF16">
    <property type="entry name" value="HEXOKINASE TYPE 1-RELATED"/>
    <property type="match status" value="1"/>
</dbReference>
<dbReference type="PROSITE" id="PS50835">
    <property type="entry name" value="IG_LIKE"/>
    <property type="match status" value="1"/>
</dbReference>
<dbReference type="PANTHER" id="PTHR19443">
    <property type="entry name" value="HEXOKINASE"/>
    <property type="match status" value="1"/>
</dbReference>
<dbReference type="InterPro" id="IPR036179">
    <property type="entry name" value="Ig-like_dom_sf"/>
</dbReference>
<dbReference type="GO" id="GO:0006096">
    <property type="term" value="P:glycolytic process"/>
    <property type="evidence" value="ECO:0007669"/>
    <property type="project" value="UniProtKB-KW"/>
</dbReference>
<comment type="pathway">
    <text evidence="2">Carbohydrate metabolism; hexose metabolism.</text>
</comment>
<keyword evidence="17" id="KW-1185">Reference proteome</keyword>
<evidence type="ECO:0000256" key="6">
    <source>
        <dbReference type="ARBA" id="ARBA00022741"/>
    </source>
</evidence>
<comment type="pathway">
    <text evidence="1">Carbohydrate degradation; glycolysis; D-glyceraldehyde 3-phosphate and glycerone phosphate from D-glucose: step 1/4.</text>
</comment>
<evidence type="ECO:0000256" key="5">
    <source>
        <dbReference type="ARBA" id="ARBA00022679"/>
    </source>
</evidence>
<dbReference type="Gene3D" id="3.30.420.40">
    <property type="match status" value="1"/>
</dbReference>
<evidence type="ECO:0000256" key="3">
    <source>
        <dbReference type="ARBA" id="ARBA00009225"/>
    </source>
</evidence>
<dbReference type="InterPro" id="IPR001312">
    <property type="entry name" value="Hexokinase"/>
</dbReference>
<dbReference type="Pfam" id="PF00349">
    <property type="entry name" value="Hexokinase_1"/>
    <property type="match status" value="1"/>
</dbReference>
<evidence type="ECO:0000256" key="1">
    <source>
        <dbReference type="ARBA" id="ARBA00004888"/>
    </source>
</evidence>
<dbReference type="EMBL" id="JBAMIC010000007">
    <property type="protein sequence ID" value="KAK7106168.1"/>
    <property type="molecule type" value="Genomic_DNA"/>
</dbReference>
<evidence type="ECO:0000256" key="14">
    <source>
        <dbReference type="SAM" id="SignalP"/>
    </source>
</evidence>
<feature type="transmembrane region" description="Helical" evidence="13">
    <location>
        <begin position="160"/>
        <end position="182"/>
    </location>
</feature>
<dbReference type="GO" id="GO:0008865">
    <property type="term" value="F:fructokinase activity"/>
    <property type="evidence" value="ECO:0007669"/>
    <property type="project" value="TreeGrafter"/>
</dbReference>
<dbReference type="InterPro" id="IPR022673">
    <property type="entry name" value="Hexokinase_C"/>
</dbReference>
<protein>
    <recommendedName>
        <fullName evidence="4">hexokinase</fullName>
        <ecNumber evidence="4">2.7.1.1</ecNumber>
    </recommendedName>
</protein>
<feature type="chain" id="PRO_5042821856" description="hexokinase" evidence="14">
    <location>
        <begin position="21"/>
        <end position="684"/>
    </location>
</feature>
<keyword evidence="7" id="KW-0418">Kinase</keyword>
<evidence type="ECO:0000256" key="12">
    <source>
        <dbReference type="ARBA" id="ARBA00048160"/>
    </source>
</evidence>
<keyword evidence="9" id="KW-0324">Glycolysis</keyword>
<dbReference type="GO" id="GO:0005524">
    <property type="term" value="F:ATP binding"/>
    <property type="evidence" value="ECO:0007669"/>
    <property type="project" value="UniProtKB-KW"/>
</dbReference>
<evidence type="ECO:0000256" key="9">
    <source>
        <dbReference type="ARBA" id="ARBA00023152"/>
    </source>
</evidence>
<keyword evidence="13" id="KW-0812">Transmembrane</keyword>
<proteinExistence type="inferred from homology"/>
<dbReference type="GO" id="GO:0006006">
    <property type="term" value="P:glucose metabolic process"/>
    <property type="evidence" value="ECO:0007669"/>
    <property type="project" value="TreeGrafter"/>
</dbReference>
<dbReference type="Gene3D" id="2.60.40.10">
    <property type="entry name" value="Immunoglobulins"/>
    <property type="match status" value="1"/>
</dbReference>
<dbReference type="AlphaFoldDB" id="A0AAN9BJ57"/>
<comment type="catalytic activity">
    <reaction evidence="11">
        <text>D-fructose + ATP = D-fructose 6-phosphate + ADP + H(+)</text>
        <dbReference type="Rhea" id="RHEA:16125"/>
        <dbReference type="ChEBI" id="CHEBI:15378"/>
        <dbReference type="ChEBI" id="CHEBI:30616"/>
        <dbReference type="ChEBI" id="CHEBI:37721"/>
        <dbReference type="ChEBI" id="CHEBI:61527"/>
        <dbReference type="ChEBI" id="CHEBI:456216"/>
        <dbReference type="EC" id="2.7.1.1"/>
    </reaction>
    <physiologicalReaction direction="left-to-right" evidence="11">
        <dbReference type="Rhea" id="RHEA:16126"/>
    </physiologicalReaction>
</comment>
<dbReference type="Pfam" id="PF03727">
    <property type="entry name" value="Hexokinase_2"/>
    <property type="match status" value="1"/>
</dbReference>
<feature type="domain" description="Ig-like" evidence="15">
    <location>
        <begin position="24"/>
        <end position="124"/>
    </location>
</feature>
<evidence type="ECO:0000256" key="13">
    <source>
        <dbReference type="SAM" id="Phobius"/>
    </source>
</evidence>
<evidence type="ECO:0000256" key="8">
    <source>
        <dbReference type="ARBA" id="ARBA00022840"/>
    </source>
</evidence>
<comment type="catalytic activity">
    <reaction evidence="12">
        <text>D-glucose + ATP = D-glucose 6-phosphate + ADP + H(+)</text>
        <dbReference type="Rhea" id="RHEA:17825"/>
        <dbReference type="ChEBI" id="CHEBI:4167"/>
        <dbReference type="ChEBI" id="CHEBI:15378"/>
        <dbReference type="ChEBI" id="CHEBI:30616"/>
        <dbReference type="ChEBI" id="CHEBI:61548"/>
        <dbReference type="ChEBI" id="CHEBI:456216"/>
        <dbReference type="EC" id="2.7.1.1"/>
    </reaction>
    <physiologicalReaction direction="left-to-right" evidence="12">
        <dbReference type="Rhea" id="RHEA:17826"/>
    </physiologicalReaction>
</comment>
<gene>
    <name evidence="16" type="ORF">V1264_017456</name>
</gene>
<dbReference type="GO" id="GO:0005829">
    <property type="term" value="C:cytosol"/>
    <property type="evidence" value="ECO:0007669"/>
    <property type="project" value="TreeGrafter"/>
</dbReference>
<dbReference type="PROSITE" id="PS51748">
    <property type="entry name" value="HEXOKINASE_2"/>
    <property type="match status" value="1"/>
</dbReference>
<dbReference type="Gene3D" id="3.40.367.20">
    <property type="match status" value="1"/>
</dbReference>
<keyword evidence="8" id="KW-0067">ATP-binding</keyword>
<dbReference type="GO" id="GO:0001678">
    <property type="term" value="P:intracellular glucose homeostasis"/>
    <property type="evidence" value="ECO:0007669"/>
    <property type="project" value="InterPro"/>
</dbReference>
<keyword evidence="5" id="KW-0808">Transferase</keyword>
<evidence type="ECO:0000313" key="17">
    <source>
        <dbReference type="Proteomes" id="UP001374579"/>
    </source>
</evidence>
<evidence type="ECO:0000256" key="10">
    <source>
        <dbReference type="ARBA" id="ARBA00044613"/>
    </source>
</evidence>
<keyword evidence="13" id="KW-1133">Transmembrane helix</keyword>
<dbReference type="GO" id="GO:0005536">
    <property type="term" value="F:D-glucose binding"/>
    <property type="evidence" value="ECO:0007669"/>
    <property type="project" value="InterPro"/>
</dbReference>
<evidence type="ECO:0000259" key="15">
    <source>
        <dbReference type="PROSITE" id="PS50835"/>
    </source>
</evidence>
<dbReference type="InterPro" id="IPR007110">
    <property type="entry name" value="Ig-like_dom"/>
</dbReference>
<dbReference type="InterPro" id="IPR043129">
    <property type="entry name" value="ATPase_NBD"/>
</dbReference>
<evidence type="ECO:0000256" key="2">
    <source>
        <dbReference type="ARBA" id="ARBA00005028"/>
    </source>
</evidence>
<accession>A0AAN9BJ57</accession>
<evidence type="ECO:0000256" key="7">
    <source>
        <dbReference type="ARBA" id="ARBA00022777"/>
    </source>
</evidence>
<dbReference type="InterPro" id="IPR022672">
    <property type="entry name" value="Hexokinase_N"/>
</dbReference>
<comment type="catalytic activity">
    <reaction evidence="10">
        <text>a D-hexose + ATP = a D-hexose 6-phosphate + ADP + H(+)</text>
        <dbReference type="Rhea" id="RHEA:22740"/>
        <dbReference type="ChEBI" id="CHEBI:4194"/>
        <dbReference type="ChEBI" id="CHEBI:15378"/>
        <dbReference type="ChEBI" id="CHEBI:30616"/>
        <dbReference type="ChEBI" id="CHEBI:229467"/>
        <dbReference type="ChEBI" id="CHEBI:456216"/>
        <dbReference type="EC" id="2.7.1.1"/>
    </reaction>
    <physiologicalReaction direction="left-to-right" evidence="10">
        <dbReference type="Rhea" id="RHEA:22741"/>
    </physiologicalReaction>
</comment>